<keyword evidence="4 5" id="KW-0963">Cytoplasm</keyword>
<proteinExistence type="inferred from homology"/>
<reference evidence="8" key="1">
    <citation type="submission" date="2013-09" db="EMBL/GenBank/DDBJ databases">
        <title>The Genome Sequence of Anopheles maculatus species B.</title>
        <authorList>
            <consortium name="The Broad Institute Genomics Platform"/>
            <person name="Neafsey D.E."/>
            <person name="Besansky N."/>
            <person name="Howell P."/>
            <person name="Walton C."/>
            <person name="Young S.K."/>
            <person name="Zeng Q."/>
            <person name="Gargeya S."/>
            <person name="Fitzgerald M."/>
            <person name="Haas B."/>
            <person name="Abouelleil A."/>
            <person name="Allen A.W."/>
            <person name="Alvarado L."/>
            <person name="Arachchi H.M."/>
            <person name="Berlin A.M."/>
            <person name="Chapman S.B."/>
            <person name="Gainer-Dewar J."/>
            <person name="Goldberg J."/>
            <person name="Griggs A."/>
            <person name="Gujja S."/>
            <person name="Hansen M."/>
            <person name="Howarth C."/>
            <person name="Imamovic A."/>
            <person name="Ireland A."/>
            <person name="Larimer J."/>
            <person name="McCowan C."/>
            <person name="Murphy C."/>
            <person name="Pearson M."/>
            <person name="Poon T.W."/>
            <person name="Priest M."/>
            <person name="Roberts A."/>
            <person name="Saif S."/>
            <person name="Shea T."/>
            <person name="Sisk P."/>
            <person name="Sykes S."/>
            <person name="Wortman J."/>
            <person name="Nusbaum C."/>
            <person name="Birren B."/>
        </authorList>
    </citation>
    <scope>NUCLEOTIDE SEQUENCE [LARGE SCALE GENOMIC DNA]</scope>
    <source>
        <strain evidence="8">maculatus3</strain>
    </source>
</reference>
<dbReference type="GO" id="GO:0005829">
    <property type="term" value="C:cytosol"/>
    <property type="evidence" value="ECO:0007669"/>
    <property type="project" value="TreeGrafter"/>
</dbReference>
<dbReference type="AlphaFoldDB" id="A0A182SRW8"/>
<dbReference type="VEuPathDB" id="VectorBase:AMAM012177"/>
<protein>
    <recommendedName>
        <fullName evidence="5">Rab proteins geranylgeranyltransferase component A</fullName>
    </recommendedName>
</protein>
<dbReference type="PRINTS" id="PR00891">
    <property type="entry name" value="RABGDIREP"/>
</dbReference>
<sequence length="584" mass="64644">MIPLRFISGLAESIIAAAASRVGKTVLHLDTNDYYGGYWASFNLEAFRKYLHSKVDSSTDSAPTAEPINNTFLRLNSLPTGVRNGCERWFDFAEKGDVDGWNRERIEQEFRRFNIDLAPKLLYARGTMVDLLISSNICRYAEFRALDRVATVWDGRIMTVPCSRSDVFTSKDVNVIEKRLLMKFLQSCASYEADAEAKEEELEGKTFLEHLQAHKLTPNLIHYVLCAIAMGNERTPCREGVAAVKKFLMSLGHYGNSPFLFPVYGCGEIPQCFCRLCAVFGGIYCLNKAVEGVQLDTCNEGLKYESVKCGKQNISSKHVVVGQGYLPRAAFRTHTPTDCGKLKPCGNLARAVILTNVPFGGASQNPGGGGVAILKLPAVNNRQDGVTILQMSHSSGTCPKEIYLIHATTTAITQSPEEDLKPYIAQILSNDYTAPSKTAEEDGSIPEEGKVQRENTTSTILYEAYFNIPSCLTCAEHANVSLPEGVHVVCGPYHELDYDQTIEQAKAMFHEIYPDEDFLPRAPDPEEIIIGEEEPVPEQSDSVTENNEPVDNASECRETEAETSVAQEAKEDTIDKAEECTEHK</sequence>
<name>A0A182SRW8_9DIPT</name>
<evidence type="ECO:0000256" key="5">
    <source>
        <dbReference type="PIRNR" id="PIRNR016550"/>
    </source>
</evidence>
<comment type="function">
    <text evidence="5">Substrate-binding subunit (component A) of the Rab geranylgeranyltransferase (GGTase) complex. Binds unprenylated Rab proteins and presents the substrate peptide to the catalytic component B. The component A is thought to be regenerated by transferring its prenylated Rab back to the donor membrane.</text>
</comment>
<dbReference type="GO" id="GO:0005092">
    <property type="term" value="F:GDP-dissociation inhibitor activity"/>
    <property type="evidence" value="ECO:0007669"/>
    <property type="project" value="InterPro"/>
</dbReference>
<dbReference type="PIRSF" id="PIRSF016550">
    <property type="entry name" value="Rab_ger_ger_transf_A_euk"/>
    <property type="match status" value="1"/>
</dbReference>
<dbReference type="Proteomes" id="UP000075901">
    <property type="component" value="Unassembled WGS sequence"/>
</dbReference>
<dbReference type="FunFam" id="1.10.405.10:FF:000003">
    <property type="entry name" value="Rab proteins geranylgeranyltransferase component A"/>
    <property type="match status" value="1"/>
</dbReference>
<evidence type="ECO:0000256" key="2">
    <source>
        <dbReference type="ARBA" id="ARBA00005593"/>
    </source>
</evidence>
<evidence type="ECO:0000256" key="1">
    <source>
        <dbReference type="ARBA" id="ARBA00004496"/>
    </source>
</evidence>
<dbReference type="Pfam" id="PF00996">
    <property type="entry name" value="GDI"/>
    <property type="match status" value="2"/>
</dbReference>
<keyword evidence="8" id="KW-1185">Reference proteome</keyword>
<dbReference type="GO" id="GO:0005634">
    <property type="term" value="C:nucleus"/>
    <property type="evidence" value="ECO:0007669"/>
    <property type="project" value="TreeGrafter"/>
</dbReference>
<dbReference type="SUPFAM" id="SSF51905">
    <property type="entry name" value="FAD/NAD(P)-binding domain"/>
    <property type="match status" value="1"/>
</dbReference>
<dbReference type="GO" id="GO:0007264">
    <property type="term" value="P:small GTPase-mediated signal transduction"/>
    <property type="evidence" value="ECO:0007669"/>
    <property type="project" value="UniProtKB-UniRule"/>
</dbReference>
<feature type="compositionally biased region" description="Polar residues" evidence="6">
    <location>
        <begin position="539"/>
        <end position="549"/>
    </location>
</feature>
<dbReference type="GO" id="GO:0005096">
    <property type="term" value="F:GTPase activator activity"/>
    <property type="evidence" value="ECO:0007669"/>
    <property type="project" value="UniProtKB-UniRule"/>
</dbReference>
<accession>A0A182SRW8</accession>
<feature type="region of interest" description="Disordered" evidence="6">
    <location>
        <begin position="530"/>
        <end position="584"/>
    </location>
</feature>
<evidence type="ECO:0000313" key="7">
    <source>
        <dbReference type="EnsemblMetazoa" id="AMAM012177-PA"/>
    </source>
</evidence>
<dbReference type="InterPro" id="IPR018203">
    <property type="entry name" value="GDP_dissociation_inhibitor"/>
</dbReference>
<dbReference type="PANTHER" id="PTHR11787:SF4">
    <property type="entry name" value="CHM, RAB ESCORT PROTEIN 1"/>
    <property type="match status" value="1"/>
</dbReference>
<evidence type="ECO:0000256" key="3">
    <source>
        <dbReference type="ARBA" id="ARBA00022468"/>
    </source>
</evidence>
<organism evidence="7 8">
    <name type="scientific">Anopheles maculatus</name>
    <dbReference type="NCBI Taxonomy" id="74869"/>
    <lineage>
        <taxon>Eukaryota</taxon>
        <taxon>Metazoa</taxon>
        <taxon>Ecdysozoa</taxon>
        <taxon>Arthropoda</taxon>
        <taxon>Hexapoda</taxon>
        <taxon>Insecta</taxon>
        <taxon>Pterygota</taxon>
        <taxon>Neoptera</taxon>
        <taxon>Endopterygota</taxon>
        <taxon>Diptera</taxon>
        <taxon>Nematocera</taxon>
        <taxon>Culicoidea</taxon>
        <taxon>Culicidae</taxon>
        <taxon>Anophelinae</taxon>
        <taxon>Anopheles</taxon>
        <taxon>Anopheles maculatus group</taxon>
    </lineage>
</organism>
<dbReference type="PANTHER" id="PTHR11787">
    <property type="entry name" value="RAB GDP-DISSOCIATION INHIBITOR"/>
    <property type="match status" value="1"/>
</dbReference>
<dbReference type="Gene3D" id="3.50.50.60">
    <property type="entry name" value="FAD/NAD(P)-binding domain"/>
    <property type="match status" value="1"/>
</dbReference>
<evidence type="ECO:0000256" key="6">
    <source>
        <dbReference type="SAM" id="MobiDB-lite"/>
    </source>
</evidence>
<feature type="compositionally biased region" description="Basic and acidic residues" evidence="6">
    <location>
        <begin position="568"/>
        <end position="584"/>
    </location>
</feature>
<dbReference type="SUPFAM" id="SSF54373">
    <property type="entry name" value="FAD-linked reductases, C-terminal domain"/>
    <property type="match status" value="1"/>
</dbReference>
<dbReference type="Gene3D" id="1.10.405.10">
    <property type="entry name" value="Guanine Nucleotide Dissociation Inhibitor, domain 1"/>
    <property type="match status" value="1"/>
</dbReference>
<dbReference type="InterPro" id="IPR036188">
    <property type="entry name" value="FAD/NAD-bd_sf"/>
</dbReference>
<dbReference type="GO" id="GO:0006886">
    <property type="term" value="P:intracellular protein transport"/>
    <property type="evidence" value="ECO:0007669"/>
    <property type="project" value="InterPro"/>
</dbReference>
<dbReference type="GO" id="GO:0016192">
    <property type="term" value="P:vesicle-mediated transport"/>
    <property type="evidence" value="ECO:0007669"/>
    <property type="project" value="TreeGrafter"/>
</dbReference>
<reference evidence="7" key="2">
    <citation type="submission" date="2020-05" db="UniProtKB">
        <authorList>
            <consortium name="EnsemblMetazoa"/>
        </authorList>
    </citation>
    <scope>IDENTIFICATION</scope>
    <source>
        <strain evidence="7">maculatus3</strain>
    </source>
</reference>
<evidence type="ECO:0000256" key="4">
    <source>
        <dbReference type="ARBA" id="ARBA00022490"/>
    </source>
</evidence>
<dbReference type="EnsemblMetazoa" id="AMAM012177-RA">
    <property type="protein sequence ID" value="AMAM012177-PA"/>
    <property type="gene ID" value="AMAM012177"/>
</dbReference>
<dbReference type="Gene3D" id="3.30.519.10">
    <property type="entry name" value="Guanine Nucleotide Dissociation Inhibitor, domain 2"/>
    <property type="match status" value="1"/>
</dbReference>
<comment type="similarity">
    <text evidence="2 5">Belongs to the Rab GDI family.</text>
</comment>
<dbReference type="GO" id="GO:0005968">
    <property type="term" value="C:Rab-protein geranylgeranyltransferase complex"/>
    <property type="evidence" value="ECO:0007669"/>
    <property type="project" value="UniProtKB-UniRule"/>
</dbReference>
<dbReference type="InterPro" id="IPR001738">
    <property type="entry name" value="Rab_escort"/>
</dbReference>
<evidence type="ECO:0000313" key="8">
    <source>
        <dbReference type="Proteomes" id="UP000075901"/>
    </source>
</evidence>
<comment type="subcellular location">
    <subcellularLocation>
        <location evidence="1 5">Cytoplasm</location>
    </subcellularLocation>
</comment>
<keyword evidence="3 5" id="KW-0343">GTPase activation</keyword>